<dbReference type="PANTHER" id="PTHR43833:SF7">
    <property type="entry name" value="KTR SYSTEM POTASSIUM UPTAKE PROTEIN C"/>
    <property type="match status" value="1"/>
</dbReference>
<dbReference type="Pfam" id="PF02254">
    <property type="entry name" value="TrkA_N"/>
    <property type="match status" value="1"/>
</dbReference>
<accession>A0A174D3T4</accession>
<dbReference type="SUPFAM" id="SSF116726">
    <property type="entry name" value="TrkA C-terminal domain-like"/>
    <property type="match status" value="1"/>
</dbReference>
<evidence type="ECO:0000313" key="3">
    <source>
        <dbReference type="Proteomes" id="UP000092714"/>
    </source>
</evidence>
<dbReference type="eggNOG" id="COG0569">
    <property type="taxonomic scope" value="Bacteria"/>
</dbReference>
<dbReference type="GO" id="GO:0008324">
    <property type="term" value="F:monoatomic cation transmembrane transporter activity"/>
    <property type="evidence" value="ECO:0007669"/>
    <property type="project" value="InterPro"/>
</dbReference>
<dbReference type="AlphaFoldDB" id="A0A174D3T4"/>
<dbReference type="Proteomes" id="UP000092714">
    <property type="component" value="Unassembled WGS sequence"/>
</dbReference>
<sequence>MFKENKFMEYGIIGLGRFGFALAKTLIEAGKEVLVIDSDESKIKQIRQYTNNAFVVEILDRETLEETGIQNCETAVVCIGEKMDASILTALNLINMGIPRVIAKAVSFDHGSVLTKIGAEVVYPENDMAIRVANRLLYSKALDFIELNDDINICEMEVPKKLDGIQIRESNIRKKYKLNIIAIEGKGGTILEISPDYILKTGELIVVIGKKNNITSFEEYLVD</sequence>
<dbReference type="OrthoDB" id="9776294at2"/>
<dbReference type="InterPro" id="IPR006037">
    <property type="entry name" value="RCK_C"/>
</dbReference>
<dbReference type="Gene3D" id="3.40.50.720">
    <property type="entry name" value="NAD(P)-binding Rossmann-like Domain"/>
    <property type="match status" value="1"/>
</dbReference>
<dbReference type="RefSeq" id="WP_027097754.1">
    <property type="nucleotide sequence ID" value="NZ_CABHIH010000001.1"/>
</dbReference>
<dbReference type="InterPro" id="IPR050721">
    <property type="entry name" value="Trk_Ktr_HKT_K-transport"/>
</dbReference>
<dbReference type="InterPro" id="IPR003148">
    <property type="entry name" value="RCK_N"/>
</dbReference>
<name>A0A174D3T4_9CLOT</name>
<dbReference type="EMBL" id="MAPZ01000010">
    <property type="protein sequence ID" value="OBY11815.1"/>
    <property type="molecule type" value="Genomic_DNA"/>
</dbReference>
<protein>
    <submittedName>
        <fullName evidence="2">Potassium transporter TrkA</fullName>
    </submittedName>
</protein>
<reference evidence="2 3" key="1">
    <citation type="submission" date="2016-06" db="EMBL/GenBank/DDBJ databases">
        <authorList>
            <person name="Kjaerup R.B."/>
            <person name="Dalgaard T.S."/>
            <person name="Juul-Madsen H.R."/>
        </authorList>
    </citation>
    <scope>NUCLEOTIDE SEQUENCE [LARGE SCALE GENOMIC DNA]</scope>
    <source>
        <strain evidence="2 3">373-A1</strain>
    </source>
</reference>
<dbReference type="Gene3D" id="3.30.70.1450">
    <property type="entry name" value="Regulator of K+ conductance, C-terminal domain"/>
    <property type="match status" value="1"/>
</dbReference>
<dbReference type="PANTHER" id="PTHR43833">
    <property type="entry name" value="POTASSIUM CHANNEL PROTEIN 2-RELATED-RELATED"/>
    <property type="match status" value="1"/>
</dbReference>
<feature type="domain" description="RCK C-terminal" evidence="1">
    <location>
        <begin position="139"/>
        <end position="223"/>
    </location>
</feature>
<organism evidence="2 3">
    <name type="scientific">Clostridium paraputrificum</name>
    <dbReference type="NCBI Taxonomy" id="29363"/>
    <lineage>
        <taxon>Bacteria</taxon>
        <taxon>Bacillati</taxon>
        <taxon>Bacillota</taxon>
        <taxon>Clostridia</taxon>
        <taxon>Eubacteriales</taxon>
        <taxon>Clostridiaceae</taxon>
        <taxon>Clostridium</taxon>
    </lineage>
</organism>
<dbReference type="PROSITE" id="PS51202">
    <property type="entry name" value="RCK_C"/>
    <property type="match status" value="1"/>
</dbReference>
<keyword evidence="3" id="KW-1185">Reference proteome</keyword>
<proteinExistence type="predicted"/>
<dbReference type="SUPFAM" id="SSF51735">
    <property type="entry name" value="NAD(P)-binding Rossmann-fold domains"/>
    <property type="match status" value="1"/>
</dbReference>
<dbReference type="InterPro" id="IPR036721">
    <property type="entry name" value="RCK_C_sf"/>
</dbReference>
<evidence type="ECO:0000259" key="1">
    <source>
        <dbReference type="PROSITE" id="PS51202"/>
    </source>
</evidence>
<dbReference type="InterPro" id="IPR036291">
    <property type="entry name" value="NAD(P)-bd_dom_sf"/>
</dbReference>
<gene>
    <name evidence="2" type="ORF">CP373A1_02510</name>
</gene>
<dbReference type="GO" id="GO:0006813">
    <property type="term" value="P:potassium ion transport"/>
    <property type="evidence" value="ECO:0007669"/>
    <property type="project" value="InterPro"/>
</dbReference>
<evidence type="ECO:0000313" key="2">
    <source>
        <dbReference type="EMBL" id="OBY11815.1"/>
    </source>
</evidence>
<dbReference type="GeneID" id="42775589"/>
<dbReference type="Pfam" id="PF02080">
    <property type="entry name" value="TrkA_C"/>
    <property type="match status" value="1"/>
</dbReference>
<comment type="caution">
    <text evidence="2">The sequence shown here is derived from an EMBL/GenBank/DDBJ whole genome shotgun (WGS) entry which is preliminary data.</text>
</comment>